<dbReference type="PANTHER" id="PTHR36456">
    <property type="entry name" value="UPF0232 PROTEIN SCO3875"/>
    <property type="match status" value="1"/>
</dbReference>
<dbReference type="AlphaFoldDB" id="A0A6C7E4P8"/>
<accession>A0A6C7E4P8</accession>
<dbReference type="PANTHER" id="PTHR36456:SF1">
    <property type="entry name" value="UPF0232 PROTEIN SCO3875"/>
    <property type="match status" value="1"/>
</dbReference>
<sequence length="101" mass="11237">MDDPVPITRSLDNIMKSLRGTDRIQVGGLFSKWDDAVGAQISAHVKPIKLDKGTLLVEADEAAWATQVKFLSDTIISRLHDVARVDIDRVEVRVKSARRGR</sequence>
<organism evidence="1 2">
    <name type="scientific">Ilumatobacter coccineus (strain NBRC 103263 / KCTC 29153 / YM16-304)</name>
    <dbReference type="NCBI Taxonomy" id="1313172"/>
    <lineage>
        <taxon>Bacteria</taxon>
        <taxon>Bacillati</taxon>
        <taxon>Actinomycetota</taxon>
        <taxon>Acidimicrobiia</taxon>
        <taxon>Acidimicrobiales</taxon>
        <taxon>Ilumatobacteraceae</taxon>
        <taxon>Ilumatobacter</taxon>
    </lineage>
</organism>
<dbReference type="KEGG" id="aym:YM304_00050"/>
<gene>
    <name evidence="1" type="ORF">YM304_00050</name>
</gene>
<protein>
    <recommendedName>
        <fullName evidence="3">DUF721 domain-containing protein</fullName>
    </recommendedName>
</protein>
<keyword evidence="2" id="KW-1185">Reference proteome</keyword>
<dbReference type="RefSeq" id="WP_015439567.1">
    <property type="nucleotide sequence ID" value="NC_020520.1"/>
</dbReference>
<reference evidence="1 2" key="1">
    <citation type="journal article" date="2013" name="Int. J. Syst. Evol. Microbiol.">
        <title>Ilumatobacter nonamiense sp. nov. and Ilumatobacter coccineum sp. nov., isolated from seashore sand.</title>
        <authorList>
            <person name="Matsumoto A."/>
            <person name="Kasai H."/>
            <person name="Matsuo Y."/>
            <person name="Shizuri Y."/>
            <person name="Ichikawa N."/>
            <person name="Fujita N."/>
            <person name="Omura S."/>
            <person name="Takahashi Y."/>
        </authorList>
    </citation>
    <scope>NUCLEOTIDE SEQUENCE [LARGE SCALE GENOMIC DNA]</scope>
    <source>
        <strain evidence="2">NBRC 103263 / KCTC 29153 / YM16-304</strain>
    </source>
</reference>
<dbReference type="InterPro" id="IPR007922">
    <property type="entry name" value="DciA-like"/>
</dbReference>
<dbReference type="Proteomes" id="UP000011863">
    <property type="component" value="Chromosome"/>
</dbReference>
<proteinExistence type="predicted"/>
<evidence type="ECO:0008006" key="3">
    <source>
        <dbReference type="Google" id="ProtNLM"/>
    </source>
</evidence>
<evidence type="ECO:0000313" key="2">
    <source>
        <dbReference type="Proteomes" id="UP000011863"/>
    </source>
</evidence>
<name>A0A6C7E4P8_ILUCY</name>
<dbReference type="Pfam" id="PF05258">
    <property type="entry name" value="DciA"/>
    <property type="match status" value="1"/>
</dbReference>
<evidence type="ECO:0000313" key="1">
    <source>
        <dbReference type="EMBL" id="BAN00319.1"/>
    </source>
</evidence>
<dbReference type="EMBL" id="AP012057">
    <property type="protein sequence ID" value="BAN00319.1"/>
    <property type="molecule type" value="Genomic_DNA"/>
</dbReference>